<evidence type="ECO:0000313" key="1">
    <source>
        <dbReference type="EMBL" id="KAF0713476.1"/>
    </source>
</evidence>
<dbReference type="AlphaFoldDB" id="A0A6G0VXX5"/>
<protein>
    <submittedName>
        <fullName evidence="1">Integrase catalytic domain-containing protein</fullName>
    </submittedName>
</protein>
<reference evidence="1 2" key="1">
    <citation type="submission" date="2019-08" db="EMBL/GenBank/DDBJ databases">
        <title>Whole genome of Aphis craccivora.</title>
        <authorList>
            <person name="Voronova N.V."/>
            <person name="Shulinski R.S."/>
            <person name="Bandarenka Y.V."/>
            <person name="Zhorov D.G."/>
            <person name="Warner D."/>
        </authorList>
    </citation>
    <scope>NUCLEOTIDE SEQUENCE [LARGE SCALE GENOMIC DNA]</scope>
    <source>
        <strain evidence="1">180601</strain>
        <tissue evidence="1">Whole Body</tissue>
    </source>
</reference>
<organism evidence="1 2">
    <name type="scientific">Aphis craccivora</name>
    <name type="common">Cowpea aphid</name>
    <dbReference type="NCBI Taxonomy" id="307492"/>
    <lineage>
        <taxon>Eukaryota</taxon>
        <taxon>Metazoa</taxon>
        <taxon>Ecdysozoa</taxon>
        <taxon>Arthropoda</taxon>
        <taxon>Hexapoda</taxon>
        <taxon>Insecta</taxon>
        <taxon>Pterygota</taxon>
        <taxon>Neoptera</taxon>
        <taxon>Paraneoptera</taxon>
        <taxon>Hemiptera</taxon>
        <taxon>Sternorrhyncha</taxon>
        <taxon>Aphidomorpha</taxon>
        <taxon>Aphidoidea</taxon>
        <taxon>Aphididae</taxon>
        <taxon>Aphidini</taxon>
        <taxon>Aphis</taxon>
        <taxon>Aphis</taxon>
    </lineage>
</organism>
<name>A0A6G0VXX5_APHCR</name>
<comment type="caution">
    <text evidence="1">The sequence shown here is derived from an EMBL/GenBank/DDBJ whole genome shotgun (WGS) entry which is preliminary data.</text>
</comment>
<accession>A0A6G0VXX5</accession>
<feature type="non-terminal residue" evidence="1">
    <location>
        <position position="1"/>
    </location>
</feature>
<keyword evidence="2" id="KW-1185">Reference proteome</keyword>
<sequence length="117" mass="13294">KHLNAVWGTEYQVTASIKSRINNYYTTMDMLVLPKTTGKLPTNIIDTENDPYRRILSGQILVVLIGADSYWEIMCSGNFKLNTMGPYLQQTMFGWIIVGPVNEFSLKKQFNSLPGNE</sequence>
<dbReference type="Proteomes" id="UP000478052">
    <property type="component" value="Unassembled WGS sequence"/>
</dbReference>
<dbReference type="EMBL" id="VUJU01010669">
    <property type="protein sequence ID" value="KAF0713476.1"/>
    <property type="molecule type" value="Genomic_DNA"/>
</dbReference>
<dbReference type="OrthoDB" id="6628962at2759"/>
<gene>
    <name evidence="1" type="ORF">FWK35_00037200</name>
</gene>
<evidence type="ECO:0000313" key="2">
    <source>
        <dbReference type="Proteomes" id="UP000478052"/>
    </source>
</evidence>
<proteinExistence type="predicted"/>